<evidence type="ECO:0000313" key="10">
    <source>
        <dbReference type="Proteomes" id="UP001283361"/>
    </source>
</evidence>
<evidence type="ECO:0000256" key="3">
    <source>
        <dbReference type="ARBA" id="ARBA00023054"/>
    </source>
</evidence>
<dbReference type="GO" id="GO:0005739">
    <property type="term" value="C:mitochondrion"/>
    <property type="evidence" value="ECO:0007669"/>
    <property type="project" value="UniProtKB-SubCell"/>
</dbReference>
<evidence type="ECO:0000256" key="6">
    <source>
        <dbReference type="SAM" id="MobiDB-lite"/>
    </source>
</evidence>
<evidence type="ECO:0000256" key="1">
    <source>
        <dbReference type="ARBA" id="ARBA00004173"/>
    </source>
</evidence>
<feature type="compositionally biased region" description="Basic and acidic residues" evidence="6">
    <location>
        <begin position="192"/>
        <end position="206"/>
    </location>
</feature>
<feature type="domain" description="HAP1 N-terminal" evidence="8">
    <location>
        <begin position="185"/>
        <end position="942"/>
    </location>
</feature>
<evidence type="ECO:0000259" key="7">
    <source>
        <dbReference type="SMART" id="SM01423"/>
    </source>
</evidence>
<dbReference type="InterPro" id="IPR022154">
    <property type="entry name" value="TRAK1/2_C"/>
</dbReference>
<dbReference type="Pfam" id="PF12448">
    <property type="entry name" value="Milton"/>
    <property type="match status" value="1"/>
</dbReference>
<feature type="region of interest" description="Disordered" evidence="6">
    <location>
        <begin position="192"/>
        <end position="214"/>
    </location>
</feature>
<gene>
    <name evidence="9" type="ORF">RRG08_018452</name>
</gene>
<feature type="region of interest" description="Disordered" evidence="6">
    <location>
        <begin position="1530"/>
        <end position="1553"/>
    </location>
</feature>
<feature type="compositionally biased region" description="Polar residues" evidence="6">
    <location>
        <begin position="1274"/>
        <end position="1291"/>
    </location>
</feature>
<comment type="caution">
    <text evidence="9">The sequence shown here is derived from an EMBL/GenBank/DDBJ whole genome shotgun (WGS) entry which is preliminary data.</text>
</comment>
<feature type="region of interest" description="Disordered" evidence="6">
    <location>
        <begin position="1127"/>
        <end position="1176"/>
    </location>
</feature>
<feature type="coiled-coil region" evidence="5">
    <location>
        <begin position="1080"/>
        <end position="1107"/>
    </location>
</feature>
<dbReference type="GO" id="GO:0017022">
    <property type="term" value="F:myosin binding"/>
    <property type="evidence" value="ECO:0007669"/>
    <property type="project" value="TreeGrafter"/>
</dbReference>
<keyword evidence="4" id="KW-0496">Mitochondrion</keyword>
<accession>A0AAE0YT40</accession>
<dbReference type="GO" id="GO:0031410">
    <property type="term" value="C:cytoplasmic vesicle"/>
    <property type="evidence" value="ECO:0007669"/>
    <property type="project" value="TreeGrafter"/>
</dbReference>
<dbReference type="PANTHER" id="PTHR15751">
    <property type="entry name" value="TRAFFICKING KINESIN-BINDING PROTEIN"/>
    <property type="match status" value="1"/>
</dbReference>
<feature type="region of interest" description="Disordered" evidence="6">
    <location>
        <begin position="1265"/>
        <end position="1333"/>
    </location>
</feature>
<dbReference type="EMBL" id="JAWDGP010005477">
    <property type="protein sequence ID" value="KAK3756728.1"/>
    <property type="molecule type" value="Genomic_DNA"/>
</dbReference>
<feature type="compositionally biased region" description="Polar residues" evidence="6">
    <location>
        <begin position="1299"/>
        <end position="1320"/>
    </location>
</feature>
<evidence type="ECO:0000256" key="4">
    <source>
        <dbReference type="ARBA" id="ARBA00023128"/>
    </source>
</evidence>
<dbReference type="PANTHER" id="PTHR15751:SF12">
    <property type="entry name" value="TRAFFICKING KINESIN-BINDING PROTEIN MILT"/>
    <property type="match status" value="1"/>
</dbReference>
<reference evidence="9" key="1">
    <citation type="journal article" date="2023" name="G3 (Bethesda)">
        <title>A reference genome for the long-term kleptoplast-retaining sea slug Elysia crispata morphotype clarki.</title>
        <authorList>
            <person name="Eastman K.E."/>
            <person name="Pendleton A.L."/>
            <person name="Shaikh M.A."/>
            <person name="Suttiyut T."/>
            <person name="Ogas R."/>
            <person name="Tomko P."/>
            <person name="Gavelis G."/>
            <person name="Widhalm J.R."/>
            <person name="Wisecaver J.H."/>
        </authorList>
    </citation>
    <scope>NUCLEOTIDE SEQUENCE</scope>
    <source>
        <strain evidence="9">ECLA1</strain>
    </source>
</reference>
<feature type="region of interest" description="Disordered" evidence="6">
    <location>
        <begin position="584"/>
        <end position="611"/>
    </location>
</feature>
<feature type="coiled-coil region" evidence="5">
    <location>
        <begin position="799"/>
        <end position="865"/>
    </location>
</feature>
<evidence type="ECO:0000259" key="8">
    <source>
        <dbReference type="SMART" id="SM01424"/>
    </source>
</evidence>
<organism evidence="9 10">
    <name type="scientific">Elysia crispata</name>
    <name type="common">lettuce slug</name>
    <dbReference type="NCBI Taxonomy" id="231223"/>
    <lineage>
        <taxon>Eukaryota</taxon>
        <taxon>Metazoa</taxon>
        <taxon>Spiralia</taxon>
        <taxon>Lophotrochozoa</taxon>
        <taxon>Mollusca</taxon>
        <taxon>Gastropoda</taxon>
        <taxon>Heterobranchia</taxon>
        <taxon>Euthyneura</taxon>
        <taxon>Panpulmonata</taxon>
        <taxon>Sacoglossa</taxon>
        <taxon>Placobranchoidea</taxon>
        <taxon>Plakobranchidae</taxon>
        <taxon>Elysia</taxon>
    </lineage>
</organism>
<evidence type="ECO:0000256" key="2">
    <source>
        <dbReference type="ARBA" id="ARBA00007007"/>
    </source>
</evidence>
<name>A0AAE0YT40_9GAST</name>
<feature type="region of interest" description="Disordered" evidence="6">
    <location>
        <begin position="254"/>
        <end position="274"/>
    </location>
</feature>
<evidence type="ECO:0008006" key="11">
    <source>
        <dbReference type="Google" id="ProtNLM"/>
    </source>
</evidence>
<feature type="compositionally biased region" description="Polar residues" evidence="6">
    <location>
        <begin position="1220"/>
        <end position="1229"/>
    </location>
</feature>
<feature type="region of interest" description="Disordered" evidence="6">
    <location>
        <begin position="1006"/>
        <end position="1028"/>
    </location>
</feature>
<keyword evidence="10" id="KW-1185">Reference proteome</keyword>
<dbReference type="GO" id="GO:0006605">
    <property type="term" value="P:protein targeting"/>
    <property type="evidence" value="ECO:0007669"/>
    <property type="project" value="TreeGrafter"/>
</dbReference>
<dbReference type="InterPro" id="IPR006933">
    <property type="entry name" value="HAP1_N"/>
</dbReference>
<dbReference type="GO" id="GO:0048311">
    <property type="term" value="P:mitochondrion distribution"/>
    <property type="evidence" value="ECO:0007669"/>
    <property type="project" value="TreeGrafter"/>
</dbReference>
<dbReference type="Pfam" id="PF04849">
    <property type="entry name" value="HAP1_N"/>
    <property type="match status" value="1"/>
</dbReference>
<dbReference type="Proteomes" id="UP001283361">
    <property type="component" value="Unassembled WGS sequence"/>
</dbReference>
<feature type="compositionally biased region" description="Low complexity" evidence="6">
    <location>
        <begin position="1006"/>
        <end position="1021"/>
    </location>
</feature>
<dbReference type="InterPro" id="IPR051946">
    <property type="entry name" value="Intracell_Traff-Reg"/>
</dbReference>
<keyword evidence="3 5" id="KW-0175">Coiled coil</keyword>
<sequence>MEGSGSLDRQLNELNNATLVPDVYKNTSPEGARDNDNDMLLLKCSNDNHVHHPDNITVGFRDSGQHMRTHLSGMSTVRLAEKSGSDQSAVLCDDNSNDSKASFESSWQEIRHLEHTKNNLVVYDESRIEPADKAAPVSASDLTSLANPFSINTLWWWDTEGLTFGTYKTFGKPAQSEVPRWKKGAENIFQRRADSPEETSHAKDHGNPQPIDSVETRDQNIETGYAFFQGGEAEPSAIFDDSYQRCFTEDTVGDVVGSQDPREAQLNDSDSGVASTELSELAPLASTPVVLSSFIPREAPPSPLAGCSPSLDTTPLIPKRHQMTYRELKPINFWDLYARDRLCGEADDFDIHERDLEDAWTSRNLSGSSKDEFSSIQVERSVEDSGIELKQANRSVSAYRDHYSDPPKLSIAKSYCEENPNENFYVRKVYAPEGVYRDSEGKAPAPGPVDSAFDNDVHDITSDLVTSKNQRNLGNQPMGGETGDVSDNHTSLIGPCSAGFYTHSCSGRLGSELGATSPKHITISDGDKHDTGQVYESRLLCYERVTEELEPETCHSCPDRKSIATLGPRRRTKRNTIHGLIDEKAKQSSREAGEIDNNVNDEKVEDNDDDDEVFSESSCWAESVCGGSPTNFAVLFRHCRGERDAGEVQFEDRPSRSSLRLGGSDGDRQVTSSMILSGLIEDARCRDGYTEILCAERVSQMTKTYNDIEAVTRLLEEKERDLELAARIGQTLLSKNKELAARTETLEEQLSQATERANQLRHEMGMKDELLRFYNEDLEHDSGGDSPPAEKPALDVVNVDFLEKKVKSLEDENLHLRLESANLQTATSNYEDKEKKLVEDCIQQLAEVNQQVETFASELQLKSEENLHQKEEIKTFLGQIAGLQTKIRKLTLENMDMHEKLTASTESQYKLTKELGTMQDRYDELMEMLEESQDELQLMRSRQRLKSSAGSQHQAAAYTIPTDSLASELENSLRQEQLDQALGQRRAQSWRVFETAKAAKKAAAKAALSSSSTSRMSISASGDVTGPSSICDSSRLSVCTSDVESQASDGYSGDLDSLYESNSELGRPGIPGSNDLDNALRRLATRRANEMNEREFLAREREAQKARKFSGSSDCSMLSSQMFDAPGRVGGGSGGGAEGGEPISGPHSPTGSISSVWSSATGLAQPTGPSGQGYKISDRLQIVKPMEGSMTLRHWKHLANPHLGGIFEQREGIQLKGERSQGNSTGETYSISDPEEDDEPHDIHTRKEQDQGLIYTFTDSTVQSFGPYRGPGTQFGSSTTSSMANLSTPSIGTERLPFGTSTPKNSSGARVSTNSTPGSSKTDDSFGKMANSSSGSYTMSSGLASLLESKESPIVGRSLLRAASIPRLNLSSTGSSKALAASSESNGFFSLSARSVSAVSEASLSKPPMSTTATSTVSALDLNPSWASWASRSTGNLSAFPPPSSTSSSLSSLKWKQKVPGSGSFDDSSSYPLLKNSFRTEGENVKVTLSNPSSPRRGAIFTPGMTGQGLLQQLKSKGLSLYGLWSGKPENQTEEKAARATRLPSGSSIDAGHEENVSGTKVAVVEGDEHEAMEPSFESIMPSDSGVLGALTNFRRSGIL</sequence>
<dbReference type="GO" id="GO:0047496">
    <property type="term" value="P:vesicle transport along microtubule"/>
    <property type="evidence" value="ECO:0007669"/>
    <property type="project" value="TreeGrafter"/>
</dbReference>
<feature type="compositionally biased region" description="Polar residues" evidence="6">
    <location>
        <begin position="1147"/>
        <end position="1169"/>
    </location>
</feature>
<feature type="domain" description="Trafficking kinesin-binding protein C-terminal" evidence="7">
    <location>
        <begin position="996"/>
        <end position="1189"/>
    </location>
</feature>
<feature type="compositionally biased region" description="Gly residues" evidence="6">
    <location>
        <begin position="1128"/>
        <end position="1139"/>
    </location>
</feature>
<proteinExistence type="inferred from homology"/>
<feature type="coiled-coil region" evidence="5">
    <location>
        <begin position="915"/>
        <end position="942"/>
    </location>
</feature>
<dbReference type="SMART" id="SM01424">
    <property type="entry name" value="HAP1_N"/>
    <property type="match status" value="1"/>
</dbReference>
<protein>
    <recommendedName>
        <fullName evidence="11">Trafficking kinesin-binding protein 1</fullName>
    </recommendedName>
</protein>
<dbReference type="SMART" id="SM01423">
    <property type="entry name" value="Milton"/>
    <property type="match status" value="1"/>
</dbReference>
<feature type="region of interest" description="Disordered" evidence="6">
    <location>
        <begin position="1216"/>
        <end position="1243"/>
    </location>
</feature>
<feature type="region of interest" description="Disordered" evidence="6">
    <location>
        <begin position="647"/>
        <end position="667"/>
    </location>
</feature>
<feature type="compositionally biased region" description="Basic and acidic residues" evidence="6">
    <location>
        <begin position="584"/>
        <end position="593"/>
    </location>
</feature>
<feature type="coiled-coil region" evidence="5">
    <location>
        <begin position="708"/>
        <end position="763"/>
    </location>
</feature>
<comment type="similarity">
    <text evidence="2">Belongs to the milton family.</text>
</comment>
<evidence type="ECO:0000256" key="5">
    <source>
        <dbReference type="SAM" id="Coils"/>
    </source>
</evidence>
<comment type="subcellular location">
    <subcellularLocation>
        <location evidence="1">Mitochondrion</location>
    </subcellularLocation>
</comment>
<evidence type="ECO:0000313" key="9">
    <source>
        <dbReference type="EMBL" id="KAK3756728.1"/>
    </source>
</evidence>